<evidence type="ECO:0000313" key="1">
    <source>
        <dbReference type="EMBL" id="KAI0040744.1"/>
    </source>
</evidence>
<sequence length="895" mass="97183">MSTLSVSTSSASSLHSAASQRSFHSINNTVPASPVASSGGSFSSSSQASLDRADEENVTITANRALPGRKGSANQEDIQLLAVSTRITELSYSISDIQTRIFEIQELRHKSQSSSDTAATTVIDQSLMALDERLEAVSEGVTAVNKLLEPLLQAAKTPTPEVPADESESAVLLRKHAAFMSEWESVQEESDVLREELKEDKWLTVFRTVTDQADGMMSSLEKAVNRCQDFIWQVMRHGNDDSLSKSTSMASMSSVRSQKSPLSMDVYQSLIDSFEAKKKHYMPATSKVLSIIDKGVQDRVTKNGECLRRHAESTARWKQLRERIARTDAEMGSVRSILQGEDIAPSESGSTTSGPTSKSKSRNGYLTPPSNSSSGKKSRGLSAASTLSRSISPFRKFARKLTGAGKSPTVAVTPIPPKKTQYPRTPSSEPVATVRHRSSLFSFPPQPTTPVTPDRPGHSYSQSLTPDSSPSTRRVDQDITIRSRGSLAKQPWNSSTKIEAEERLAKSRRPSAAGLYGQPNLPSGYANGSPYQRSLSRSSMASSRPWSPVTSSVSTVPSSSSPHSHNIPFQRPASRTQYQTFQRPPSRSQTPSIAGTTRRDPRPQTPSHIPSPARGHWRSISSNQSEVSADEEEPTTLMQRAFSPTYSSPPRSETPGGTRIPHARPPSRSMIPAPTFHFSTPSRPGSAMSDYRPESPAQSTVSSFRSSAIRAQTPEAMLRSRAQQVPFYAGHQSQSPSQSGVPYSTRTARPSLIHKLPPSSFREGSVPRTPSRPASRSGAYTPGLEASPSYIYTPGNPRDPLDAEVAAIVNSIAHGLLIERIDPPLRAIPREGEEIRAQYAFSNALARKIVTCRLTTQSRAGAKGEASTASKKVMVRVGGGWQDLHLYMLNRAAGM</sequence>
<evidence type="ECO:0000313" key="2">
    <source>
        <dbReference type="Proteomes" id="UP000814033"/>
    </source>
</evidence>
<proteinExistence type="predicted"/>
<dbReference type="Proteomes" id="UP000814033">
    <property type="component" value="Unassembled WGS sequence"/>
</dbReference>
<organism evidence="1 2">
    <name type="scientific">Auriscalpium vulgare</name>
    <dbReference type="NCBI Taxonomy" id="40419"/>
    <lineage>
        <taxon>Eukaryota</taxon>
        <taxon>Fungi</taxon>
        <taxon>Dikarya</taxon>
        <taxon>Basidiomycota</taxon>
        <taxon>Agaricomycotina</taxon>
        <taxon>Agaricomycetes</taxon>
        <taxon>Russulales</taxon>
        <taxon>Auriscalpiaceae</taxon>
        <taxon>Auriscalpium</taxon>
    </lineage>
</organism>
<reference evidence="1" key="1">
    <citation type="submission" date="2021-02" db="EMBL/GenBank/DDBJ databases">
        <authorList>
            <consortium name="DOE Joint Genome Institute"/>
            <person name="Ahrendt S."/>
            <person name="Looney B.P."/>
            <person name="Miyauchi S."/>
            <person name="Morin E."/>
            <person name="Drula E."/>
            <person name="Courty P.E."/>
            <person name="Chicoki N."/>
            <person name="Fauchery L."/>
            <person name="Kohler A."/>
            <person name="Kuo A."/>
            <person name="Labutti K."/>
            <person name="Pangilinan J."/>
            <person name="Lipzen A."/>
            <person name="Riley R."/>
            <person name="Andreopoulos W."/>
            <person name="He G."/>
            <person name="Johnson J."/>
            <person name="Barry K.W."/>
            <person name="Grigoriev I.V."/>
            <person name="Nagy L."/>
            <person name="Hibbett D."/>
            <person name="Henrissat B."/>
            <person name="Matheny P.B."/>
            <person name="Labbe J."/>
            <person name="Martin F."/>
        </authorList>
    </citation>
    <scope>NUCLEOTIDE SEQUENCE</scope>
    <source>
        <strain evidence="1">FP105234-sp</strain>
    </source>
</reference>
<comment type="caution">
    <text evidence="1">The sequence shown here is derived from an EMBL/GenBank/DDBJ whole genome shotgun (WGS) entry which is preliminary data.</text>
</comment>
<reference evidence="1" key="2">
    <citation type="journal article" date="2022" name="New Phytol.">
        <title>Evolutionary transition to the ectomycorrhizal habit in the genomes of a hyperdiverse lineage of mushroom-forming fungi.</title>
        <authorList>
            <person name="Looney B."/>
            <person name="Miyauchi S."/>
            <person name="Morin E."/>
            <person name="Drula E."/>
            <person name="Courty P.E."/>
            <person name="Kohler A."/>
            <person name="Kuo A."/>
            <person name="LaButti K."/>
            <person name="Pangilinan J."/>
            <person name="Lipzen A."/>
            <person name="Riley R."/>
            <person name="Andreopoulos W."/>
            <person name="He G."/>
            <person name="Johnson J."/>
            <person name="Nolan M."/>
            <person name="Tritt A."/>
            <person name="Barry K.W."/>
            <person name="Grigoriev I.V."/>
            <person name="Nagy L.G."/>
            <person name="Hibbett D."/>
            <person name="Henrissat B."/>
            <person name="Matheny P.B."/>
            <person name="Labbe J."/>
            <person name="Martin F.M."/>
        </authorList>
    </citation>
    <scope>NUCLEOTIDE SEQUENCE</scope>
    <source>
        <strain evidence="1">FP105234-sp</strain>
    </source>
</reference>
<accession>A0ACB8R9I0</accession>
<keyword evidence="2" id="KW-1185">Reference proteome</keyword>
<protein>
    <submittedName>
        <fullName evidence="1">Uncharacterized protein</fullName>
    </submittedName>
</protein>
<dbReference type="EMBL" id="MU276171">
    <property type="protein sequence ID" value="KAI0040744.1"/>
    <property type="molecule type" value="Genomic_DNA"/>
</dbReference>
<gene>
    <name evidence="1" type="ORF">FA95DRAFT_825446</name>
</gene>
<name>A0ACB8R9I0_9AGAM</name>